<feature type="signal peptide" evidence="1">
    <location>
        <begin position="1"/>
        <end position="21"/>
    </location>
</feature>
<accession>A0A1I0HI71</accession>
<organism evidence="2 3">
    <name type="scientific">Thalassotalea agarivorans</name>
    <name type="common">Thalassomonas agarivorans</name>
    <dbReference type="NCBI Taxonomy" id="349064"/>
    <lineage>
        <taxon>Bacteria</taxon>
        <taxon>Pseudomonadati</taxon>
        <taxon>Pseudomonadota</taxon>
        <taxon>Gammaproteobacteria</taxon>
        <taxon>Alteromonadales</taxon>
        <taxon>Colwelliaceae</taxon>
        <taxon>Thalassotalea</taxon>
    </lineage>
</organism>
<keyword evidence="1" id="KW-0732">Signal</keyword>
<dbReference type="STRING" id="349064.SAMN05660429_02821"/>
<name>A0A1I0HI71_THASX</name>
<gene>
    <name evidence="2" type="ORF">SAMN05660429_02821</name>
</gene>
<evidence type="ECO:0000313" key="3">
    <source>
        <dbReference type="Proteomes" id="UP000199308"/>
    </source>
</evidence>
<dbReference type="OrthoDB" id="2240743at2"/>
<keyword evidence="3" id="KW-1185">Reference proteome</keyword>
<sequence length="252" mass="26957">MKSLSKILATLIVTISFNTLADVEDVIQKTFDVDADVKFSLENINGGVTIESWSQNSIEVIATIKAKTQDDRDKVKIEFKSSSSKVEVETKHKESSMWGGDDNVNASVTYQVKVPASAELTDVELVNGSLAITGVQGGVEAATVNGQMMIEDVAGDIELDSVNGKIKLTVSDLANTQKIDVDTVNGVIQIYVPEPFNADVDIETLNGSIKNQFGLVEEEGLVVGNSVSGRVGSGDVSVEIETVNGSVKLYKR</sequence>
<evidence type="ECO:0000256" key="1">
    <source>
        <dbReference type="SAM" id="SignalP"/>
    </source>
</evidence>
<dbReference type="RefSeq" id="WP_093331845.1">
    <property type="nucleotide sequence ID" value="NZ_AP027363.1"/>
</dbReference>
<proteinExistence type="predicted"/>
<dbReference type="EMBL" id="FOHK01000016">
    <property type="protein sequence ID" value="SET83508.1"/>
    <property type="molecule type" value="Genomic_DNA"/>
</dbReference>
<dbReference type="AlphaFoldDB" id="A0A1I0HI71"/>
<feature type="chain" id="PRO_5011492163" evidence="1">
    <location>
        <begin position="22"/>
        <end position="252"/>
    </location>
</feature>
<reference evidence="2 3" key="1">
    <citation type="submission" date="2016-10" db="EMBL/GenBank/DDBJ databases">
        <authorList>
            <person name="de Groot N.N."/>
        </authorList>
    </citation>
    <scope>NUCLEOTIDE SEQUENCE [LARGE SCALE GENOMIC DNA]</scope>
    <source>
        <strain evidence="2 3">DSM 19706</strain>
    </source>
</reference>
<dbReference type="Proteomes" id="UP000199308">
    <property type="component" value="Unassembled WGS sequence"/>
</dbReference>
<evidence type="ECO:0000313" key="2">
    <source>
        <dbReference type="EMBL" id="SET83508.1"/>
    </source>
</evidence>
<protein>
    <submittedName>
        <fullName evidence="2">Uncharacterized protein</fullName>
    </submittedName>
</protein>